<evidence type="ECO:0000259" key="2">
    <source>
        <dbReference type="Pfam" id="PF04168"/>
    </source>
</evidence>
<evidence type="ECO:0000259" key="3">
    <source>
        <dbReference type="Pfam" id="PF14403"/>
    </source>
</evidence>
<dbReference type="Pfam" id="PF04168">
    <property type="entry name" value="Alpha-E"/>
    <property type="match status" value="1"/>
</dbReference>
<dbReference type="InterPro" id="IPR051680">
    <property type="entry name" value="ATP-dep_Glu-Cys_Ligase-2"/>
</dbReference>
<feature type="domain" description="DUF403" evidence="2">
    <location>
        <begin position="539"/>
        <end position="853"/>
    </location>
</feature>
<feature type="compositionally biased region" description="Basic and acidic residues" evidence="1">
    <location>
        <begin position="1"/>
        <end position="12"/>
    </location>
</feature>
<proteinExistence type="predicted"/>
<comment type="caution">
    <text evidence="4">The sequence shown here is derived from an EMBL/GenBank/DDBJ whole genome shotgun (WGS) entry which is preliminary data.</text>
</comment>
<feature type="domain" description="Circularly permuted ATP-grasp type 2" evidence="3">
    <location>
        <begin position="108"/>
        <end position="484"/>
    </location>
</feature>
<dbReference type="Proteomes" id="UP001365405">
    <property type="component" value="Unassembled WGS sequence"/>
</dbReference>
<dbReference type="Gene3D" id="3.30.1490.270">
    <property type="match status" value="1"/>
</dbReference>
<accession>A0ABU9CJN5</accession>
<dbReference type="SUPFAM" id="SSF56059">
    <property type="entry name" value="Glutathione synthetase ATP-binding domain-like"/>
    <property type="match status" value="1"/>
</dbReference>
<dbReference type="Gene3D" id="3.40.50.11290">
    <property type="match status" value="1"/>
</dbReference>
<gene>
    <name evidence="4" type="ORF">AACH10_11065</name>
</gene>
<name>A0ABU9CJN5_9BURK</name>
<reference evidence="4 5" key="1">
    <citation type="submission" date="2024-04" db="EMBL/GenBank/DDBJ databases">
        <title>Novel species of the genus Ideonella isolated from streams.</title>
        <authorList>
            <person name="Lu H."/>
        </authorList>
    </citation>
    <scope>NUCLEOTIDE SEQUENCE [LARGE SCALE GENOMIC DNA]</scope>
    <source>
        <strain evidence="4 5">DXS22W</strain>
    </source>
</reference>
<dbReference type="EMBL" id="JBBUTH010000005">
    <property type="protein sequence ID" value="MEK8050777.1"/>
    <property type="molecule type" value="Genomic_DNA"/>
</dbReference>
<sequence length="866" mass="94015">MSERWLNDDGEVKPGPGAPAPGAAVAALVRRASPGAWDEWRAAGPGQLAGAAAEHWQRFVQILGPAGWADLPGRHHRVGQRVQEDGATYNVYADGDTGARPWPLALLPYIVGADDWAQLERGVAQRARLLEATMADLYGPQRLLRDALLPASLIYAHPQYLRPVRGLQPVGGQWLHLLAFDLMRGPDGRFSVLAQRAQAPSGLGYLLENRLLIAPQFREQFAELNVQRVAASFRALLDGLLRASPAGARSRIVLLTPGPLNETYFEQAFLARYLGVSLVEGSDLTVRGQQLYLKTMHGLEPVHVVLRRVDDEFLDPLELRGDSALGIPGLMQALRAGTVVLANAPGAGVLESPGLAAFWPGVAERLLGEPLAMPAATSWWCGEAAVWAEQREHLADYVVAPTFPDSGFGPRVAAALPADERARLAARIDADPAAYTLQARVRLSETPVFAHGQMHPRAAVLRVYAVADGAGGWRVLPGGLTRVAGPAEGGVAPDPWLSMQHGSASADTWVITRGEVDDSTLLPRALTADDLRGWHRSVTSRAAENLFWLGRYTERAENTVRLARLVLESLPGASAPVLRLLGELSVWHGLVGRDVPTPQQSPRVFERVLLAGLRGNDLASGVGRNLRSLRHCALALRERLSPEHWRLIHEVDRRFEQHLDDALKAGDGHATVADVQGVLGRAATHLSAITGAQTDRMTRDDGWRLLSVGRQIERLDMLAHALALGFELRVHEADDGFALLLGLFDSLITYRAQFQARREVLPLLHLLVFDTDNPRSLAWVARTMRDRLRKLARGGAGDDWVAGVTADLPQPEGWDLAGLGTADADGGHAALVAALRQCCTAARGLSDEIGRHLFVHVASPEHRVWQ</sequence>
<dbReference type="PANTHER" id="PTHR34595">
    <property type="entry name" value="BLR5612 PROTEIN"/>
    <property type="match status" value="1"/>
</dbReference>
<dbReference type="PANTHER" id="PTHR34595:SF2">
    <property type="entry name" value="BLR2978 PROTEIN"/>
    <property type="match status" value="1"/>
</dbReference>
<organism evidence="4 5">
    <name type="scientific">Pseudaquabacterium inlustre</name>
    <dbReference type="NCBI Taxonomy" id="2984192"/>
    <lineage>
        <taxon>Bacteria</taxon>
        <taxon>Pseudomonadati</taxon>
        <taxon>Pseudomonadota</taxon>
        <taxon>Betaproteobacteria</taxon>
        <taxon>Burkholderiales</taxon>
        <taxon>Sphaerotilaceae</taxon>
        <taxon>Pseudaquabacterium</taxon>
    </lineage>
</organism>
<evidence type="ECO:0000313" key="5">
    <source>
        <dbReference type="Proteomes" id="UP001365405"/>
    </source>
</evidence>
<keyword evidence="5" id="KW-1185">Reference proteome</keyword>
<dbReference type="Pfam" id="PF14403">
    <property type="entry name" value="CP_ATPgrasp_2"/>
    <property type="match status" value="1"/>
</dbReference>
<protein>
    <submittedName>
        <fullName evidence="4">Circularly permuted type 2 ATP-grasp protein</fullName>
    </submittedName>
</protein>
<dbReference type="RefSeq" id="WP_341410469.1">
    <property type="nucleotide sequence ID" value="NZ_JBBUTH010000005.1"/>
</dbReference>
<evidence type="ECO:0000256" key="1">
    <source>
        <dbReference type="SAM" id="MobiDB-lite"/>
    </source>
</evidence>
<evidence type="ECO:0000313" key="4">
    <source>
        <dbReference type="EMBL" id="MEK8050777.1"/>
    </source>
</evidence>
<dbReference type="InterPro" id="IPR025841">
    <property type="entry name" value="CP_ATPgrasp_2"/>
</dbReference>
<feature type="region of interest" description="Disordered" evidence="1">
    <location>
        <begin position="1"/>
        <end position="22"/>
    </location>
</feature>
<dbReference type="InterPro" id="IPR007296">
    <property type="entry name" value="DUF403"/>
</dbReference>